<evidence type="ECO:0000259" key="16">
    <source>
        <dbReference type="Pfam" id="PF07715"/>
    </source>
</evidence>
<keyword evidence="10 17" id="KW-0675">Receptor</keyword>
<keyword evidence="3 12" id="KW-0813">Transport</keyword>
<sequence>MSQAFLAARRPLLALSALALATHVHAQNKLDTVVTTAARMPQKLSEVLADLTVITRADIERQAAASVADLLRNNGCAEMVRNGGPASTTSLYLRGADTRHTLVLVDGVRMDSQSTGGASWQAIPLAQIERVEVLKGPASAIYGSDAVGGVVQIFTRKGGAQASADLGVSAGNLGTRKAEGGVFGRVGVVDYAVSLAGERSDGFDATLPFSSNHIADRDGWRKHQGSLRLGADVATGQRVEALVLRSHADGQYDASKSKPLADDHALQDTDAARLAWTSQWSPALQTQLSYGESRDRYETRPSPYLTITHVRNLALTGSYQLGAGRQISFQGERIEDKLQNDSLRSADHHDKRHRNAVGVGYMHSDGAFQLQAHARHDDDSEFGGVDTGTLMAGYEVASGLRVVGSVGNAFRAPTLYQRGSLYGPDLSKPGVQPLRAEHGHNLELGLKYGRGDTELSVTAYRNRITDLINFEGSNTNCNSGFGCYANVPNALLQGLSLAGNTRLGAVHLSATLDLQAPKDVTPAIVGRVDNYGKLLARRAKRFGTVNADTVLGDWTLGAGLQASGPRFDNAANDPARRMGGYALMNLSLQYRISRELKLQFNVDNAFDRETSTAYSYASAPRTALLSLRWSPAL</sequence>
<dbReference type="CDD" id="cd01347">
    <property type="entry name" value="ligand_gated_channel"/>
    <property type="match status" value="1"/>
</dbReference>
<dbReference type="InterPro" id="IPR012910">
    <property type="entry name" value="Plug_dom"/>
</dbReference>
<evidence type="ECO:0000256" key="4">
    <source>
        <dbReference type="ARBA" id="ARBA00022452"/>
    </source>
</evidence>
<evidence type="ECO:0000313" key="17">
    <source>
        <dbReference type="EMBL" id="MCE4557043.1"/>
    </source>
</evidence>
<keyword evidence="8 13" id="KW-0798">TonB box</keyword>
<dbReference type="EMBL" id="JAJTWU010000009">
    <property type="protein sequence ID" value="MCE4557043.1"/>
    <property type="molecule type" value="Genomic_DNA"/>
</dbReference>
<dbReference type="InterPro" id="IPR039426">
    <property type="entry name" value="TonB-dep_rcpt-like"/>
</dbReference>
<keyword evidence="18" id="KW-1185">Reference proteome</keyword>
<feature type="chain" id="PRO_5047449598" evidence="14">
    <location>
        <begin position="27"/>
        <end position="633"/>
    </location>
</feature>
<feature type="domain" description="TonB-dependent receptor-like beta-barrel" evidence="15">
    <location>
        <begin position="215"/>
        <end position="604"/>
    </location>
</feature>
<evidence type="ECO:0000313" key="18">
    <source>
        <dbReference type="Proteomes" id="UP001200741"/>
    </source>
</evidence>
<dbReference type="InterPro" id="IPR036942">
    <property type="entry name" value="Beta-barrel_TonB_sf"/>
</dbReference>
<evidence type="ECO:0000256" key="10">
    <source>
        <dbReference type="ARBA" id="ARBA00023170"/>
    </source>
</evidence>
<evidence type="ECO:0000256" key="1">
    <source>
        <dbReference type="ARBA" id="ARBA00004571"/>
    </source>
</evidence>
<dbReference type="SUPFAM" id="SSF56935">
    <property type="entry name" value="Porins"/>
    <property type="match status" value="1"/>
</dbReference>
<proteinExistence type="inferred from homology"/>
<evidence type="ECO:0000256" key="14">
    <source>
        <dbReference type="SAM" id="SignalP"/>
    </source>
</evidence>
<evidence type="ECO:0000256" key="9">
    <source>
        <dbReference type="ARBA" id="ARBA00023136"/>
    </source>
</evidence>
<dbReference type="Gene3D" id="2.170.130.10">
    <property type="entry name" value="TonB-dependent receptor, plug domain"/>
    <property type="match status" value="1"/>
</dbReference>
<dbReference type="PROSITE" id="PS52016">
    <property type="entry name" value="TONB_DEPENDENT_REC_3"/>
    <property type="match status" value="1"/>
</dbReference>
<gene>
    <name evidence="17" type="ORF">LXT13_21825</name>
</gene>
<evidence type="ECO:0000256" key="5">
    <source>
        <dbReference type="ARBA" id="ARBA00022692"/>
    </source>
</evidence>
<evidence type="ECO:0000259" key="15">
    <source>
        <dbReference type="Pfam" id="PF00593"/>
    </source>
</evidence>
<feature type="signal peptide" evidence="14">
    <location>
        <begin position="1"/>
        <end position="26"/>
    </location>
</feature>
<evidence type="ECO:0000256" key="6">
    <source>
        <dbReference type="ARBA" id="ARBA00022729"/>
    </source>
</evidence>
<evidence type="ECO:0000256" key="13">
    <source>
        <dbReference type="RuleBase" id="RU003357"/>
    </source>
</evidence>
<evidence type="ECO:0000256" key="12">
    <source>
        <dbReference type="PROSITE-ProRule" id="PRU01360"/>
    </source>
</evidence>
<keyword evidence="4 12" id="KW-1134">Transmembrane beta strand</keyword>
<dbReference type="Gene3D" id="2.40.170.20">
    <property type="entry name" value="TonB-dependent receptor, beta-barrel domain"/>
    <property type="match status" value="1"/>
</dbReference>
<feature type="domain" description="TonB-dependent receptor plug" evidence="16">
    <location>
        <begin position="44"/>
        <end position="150"/>
    </location>
</feature>
<reference evidence="17 18" key="1">
    <citation type="submission" date="2021-12" db="EMBL/GenBank/DDBJ databases">
        <title>Genome seq of P8.</title>
        <authorList>
            <person name="Seo T."/>
        </authorList>
    </citation>
    <scope>NUCLEOTIDE SEQUENCE [LARGE SCALE GENOMIC DNA]</scope>
    <source>
        <strain evidence="17 18">P8</strain>
    </source>
</reference>
<dbReference type="Pfam" id="PF07715">
    <property type="entry name" value="Plug"/>
    <property type="match status" value="1"/>
</dbReference>
<evidence type="ECO:0000256" key="3">
    <source>
        <dbReference type="ARBA" id="ARBA00022448"/>
    </source>
</evidence>
<keyword evidence="11 12" id="KW-0998">Cell outer membrane</keyword>
<keyword evidence="5 12" id="KW-0812">Transmembrane</keyword>
<accession>A0ABS8Y0D7</accession>
<organism evidence="17 18">
    <name type="scientific">Pelomonas cellulosilytica</name>
    <dbReference type="NCBI Taxonomy" id="2906762"/>
    <lineage>
        <taxon>Bacteria</taxon>
        <taxon>Pseudomonadati</taxon>
        <taxon>Pseudomonadota</taxon>
        <taxon>Betaproteobacteria</taxon>
        <taxon>Burkholderiales</taxon>
        <taxon>Sphaerotilaceae</taxon>
        <taxon>Roseateles</taxon>
    </lineage>
</organism>
<protein>
    <submittedName>
        <fullName evidence="17">TonB-dependent receptor</fullName>
    </submittedName>
</protein>
<dbReference type="PANTHER" id="PTHR30069">
    <property type="entry name" value="TONB-DEPENDENT OUTER MEMBRANE RECEPTOR"/>
    <property type="match status" value="1"/>
</dbReference>
<dbReference type="RefSeq" id="WP_233374425.1">
    <property type="nucleotide sequence ID" value="NZ_JAJTWU010000009.1"/>
</dbReference>
<dbReference type="InterPro" id="IPR037066">
    <property type="entry name" value="Plug_dom_sf"/>
</dbReference>
<evidence type="ECO:0000256" key="11">
    <source>
        <dbReference type="ARBA" id="ARBA00023237"/>
    </source>
</evidence>
<comment type="subcellular location">
    <subcellularLocation>
        <location evidence="1 12">Cell outer membrane</location>
        <topology evidence="1 12">Multi-pass membrane protein</topology>
    </subcellularLocation>
</comment>
<dbReference type="Pfam" id="PF00593">
    <property type="entry name" value="TonB_dep_Rec_b-barrel"/>
    <property type="match status" value="1"/>
</dbReference>
<name>A0ABS8Y0D7_9BURK</name>
<evidence type="ECO:0000256" key="8">
    <source>
        <dbReference type="ARBA" id="ARBA00023077"/>
    </source>
</evidence>
<evidence type="ECO:0000256" key="2">
    <source>
        <dbReference type="ARBA" id="ARBA00009810"/>
    </source>
</evidence>
<keyword evidence="7" id="KW-0406">Ion transport</keyword>
<dbReference type="Proteomes" id="UP001200741">
    <property type="component" value="Unassembled WGS sequence"/>
</dbReference>
<evidence type="ECO:0000256" key="7">
    <source>
        <dbReference type="ARBA" id="ARBA00023065"/>
    </source>
</evidence>
<keyword evidence="9 12" id="KW-0472">Membrane</keyword>
<comment type="caution">
    <text evidence="17">The sequence shown here is derived from an EMBL/GenBank/DDBJ whole genome shotgun (WGS) entry which is preliminary data.</text>
</comment>
<dbReference type="PANTHER" id="PTHR30069:SF53">
    <property type="entry name" value="COLICIN I RECEPTOR-RELATED"/>
    <property type="match status" value="1"/>
</dbReference>
<keyword evidence="6 14" id="KW-0732">Signal</keyword>
<comment type="similarity">
    <text evidence="2 12 13">Belongs to the TonB-dependent receptor family.</text>
</comment>
<dbReference type="InterPro" id="IPR000531">
    <property type="entry name" value="Beta-barrel_TonB"/>
</dbReference>